<keyword evidence="1" id="KW-1185">Reference proteome</keyword>
<name>A0A915IA53_ROMCU</name>
<evidence type="ECO:0000313" key="2">
    <source>
        <dbReference type="WBParaSite" id="nRc.2.0.1.t11055-RA"/>
    </source>
</evidence>
<accession>A0A915IA53</accession>
<dbReference type="Proteomes" id="UP000887565">
    <property type="component" value="Unplaced"/>
</dbReference>
<organism evidence="1 2">
    <name type="scientific">Romanomermis culicivorax</name>
    <name type="common">Nematode worm</name>
    <dbReference type="NCBI Taxonomy" id="13658"/>
    <lineage>
        <taxon>Eukaryota</taxon>
        <taxon>Metazoa</taxon>
        <taxon>Ecdysozoa</taxon>
        <taxon>Nematoda</taxon>
        <taxon>Enoplea</taxon>
        <taxon>Dorylaimia</taxon>
        <taxon>Mermithida</taxon>
        <taxon>Mermithoidea</taxon>
        <taxon>Mermithidae</taxon>
        <taxon>Romanomermis</taxon>
    </lineage>
</organism>
<sequence length="70" mass="7549">MDKQAELKKKKSLTMPTQLAVPPKYQIKLAPIIATTTARQASTISIGTSLGALGEEKIATPSQKIETLRI</sequence>
<reference evidence="2" key="1">
    <citation type="submission" date="2022-11" db="UniProtKB">
        <authorList>
            <consortium name="WormBaseParasite"/>
        </authorList>
    </citation>
    <scope>IDENTIFICATION</scope>
</reference>
<proteinExistence type="predicted"/>
<dbReference type="AlphaFoldDB" id="A0A915IA53"/>
<protein>
    <submittedName>
        <fullName evidence="2">Uncharacterized protein</fullName>
    </submittedName>
</protein>
<evidence type="ECO:0000313" key="1">
    <source>
        <dbReference type="Proteomes" id="UP000887565"/>
    </source>
</evidence>
<dbReference type="WBParaSite" id="nRc.2.0.1.t11055-RA">
    <property type="protein sequence ID" value="nRc.2.0.1.t11055-RA"/>
    <property type="gene ID" value="nRc.2.0.1.g11055"/>
</dbReference>